<evidence type="ECO:0000256" key="1">
    <source>
        <dbReference type="SAM" id="SignalP"/>
    </source>
</evidence>
<feature type="signal peptide" evidence="1">
    <location>
        <begin position="1"/>
        <end position="22"/>
    </location>
</feature>
<evidence type="ECO:0000313" key="3">
    <source>
        <dbReference type="Proteomes" id="UP000252415"/>
    </source>
</evidence>
<dbReference type="Proteomes" id="UP000252415">
    <property type="component" value="Unassembled WGS sequence"/>
</dbReference>
<keyword evidence="3" id="KW-1185">Reference proteome</keyword>
<proteinExistence type="predicted"/>
<dbReference type="EMBL" id="QPJD01000022">
    <property type="protein sequence ID" value="RCW41658.1"/>
    <property type="molecule type" value="Genomic_DNA"/>
</dbReference>
<evidence type="ECO:0000313" key="2">
    <source>
        <dbReference type="EMBL" id="RCW41658.1"/>
    </source>
</evidence>
<dbReference type="AlphaFoldDB" id="A0A368VK01"/>
<accession>A0A368VK01</accession>
<dbReference type="OrthoDB" id="2937855at2"/>
<comment type="caution">
    <text evidence="2">The sequence shown here is derived from an EMBL/GenBank/DDBJ whole genome shotgun (WGS) entry which is preliminary data.</text>
</comment>
<organism evidence="2 3">
    <name type="scientific">Paenibacillus prosopidis</name>
    <dbReference type="NCBI Taxonomy" id="630520"/>
    <lineage>
        <taxon>Bacteria</taxon>
        <taxon>Bacillati</taxon>
        <taxon>Bacillota</taxon>
        <taxon>Bacilli</taxon>
        <taxon>Bacillales</taxon>
        <taxon>Paenibacillaceae</taxon>
        <taxon>Paenibacillus</taxon>
    </lineage>
</organism>
<keyword evidence="1" id="KW-0732">Signal</keyword>
<name>A0A368VK01_9BACL</name>
<dbReference type="RefSeq" id="WP_114383753.1">
    <property type="nucleotide sequence ID" value="NZ_QPJD01000022.1"/>
</dbReference>
<sequence>MGRSLLITALTLIFLLMESTNADRAANTSVINAMTYSLQYAAHDAALQIDPIEKADGYIVFRRDQARNVFEETLQRNLRLKEDMMPLPNTLLDDPVEIIFEDYVDDSSGITFPYNYVNDQYGIYKTIFGPSVIYEIRVKSPKTSKYSYDGYIYKNVIEQYPLPN</sequence>
<reference evidence="2 3" key="1">
    <citation type="submission" date="2018-07" db="EMBL/GenBank/DDBJ databases">
        <title>Genomic Encyclopedia of Type Strains, Phase III (KMG-III): the genomes of soil and plant-associated and newly described type strains.</title>
        <authorList>
            <person name="Whitman W."/>
        </authorList>
    </citation>
    <scope>NUCLEOTIDE SEQUENCE [LARGE SCALE GENOMIC DNA]</scope>
    <source>
        <strain evidence="2 3">CECT 7506</strain>
    </source>
</reference>
<protein>
    <submittedName>
        <fullName evidence="2">Uncharacterized protein</fullName>
    </submittedName>
</protein>
<feature type="chain" id="PRO_5038710369" evidence="1">
    <location>
        <begin position="23"/>
        <end position="164"/>
    </location>
</feature>
<gene>
    <name evidence="2" type="ORF">DFP97_12294</name>
</gene>